<reference evidence="1" key="1">
    <citation type="submission" date="2021-01" db="EMBL/GenBank/DDBJ databases">
        <authorList>
            <person name="Corre E."/>
            <person name="Pelletier E."/>
            <person name="Niang G."/>
            <person name="Scheremetjew M."/>
            <person name="Finn R."/>
            <person name="Kale V."/>
            <person name="Holt S."/>
            <person name="Cochrane G."/>
            <person name="Meng A."/>
            <person name="Brown T."/>
            <person name="Cohen L."/>
        </authorList>
    </citation>
    <scope>NUCLEOTIDE SEQUENCE</scope>
    <source>
        <strain evidence="1">CCMP2222</strain>
    </source>
</reference>
<accession>A0A7S2IZS9</accession>
<dbReference type="EMBL" id="HBGQ01095747">
    <property type="protein sequence ID" value="CAD9533847.1"/>
    <property type="molecule type" value="Transcribed_RNA"/>
</dbReference>
<sequence>MARVSVDPRIRTRSRSRSPCRGALNDILNDAYSCLVKRITKNAAQQREAGKFVLHELDTLLLDHEAIIDAHEDALEALTKMRQSVTREVRDSMNDNPAMYYALRGVTCMDVSSESIDHHVGFDFEKRMSVAEAAIDEFFGDPCEALMSMSRRDVAALGWVFWRLFVVGRFRSDSADLFKALAMLFRALTE</sequence>
<gene>
    <name evidence="1" type="ORF">AAND1436_LOCUS45698</name>
</gene>
<protein>
    <submittedName>
        <fullName evidence="1">Uncharacterized protein</fullName>
    </submittedName>
</protein>
<organism evidence="1">
    <name type="scientific">Alexandrium andersonii</name>
    <dbReference type="NCBI Taxonomy" id="327968"/>
    <lineage>
        <taxon>Eukaryota</taxon>
        <taxon>Sar</taxon>
        <taxon>Alveolata</taxon>
        <taxon>Dinophyceae</taxon>
        <taxon>Gonyaulacales</taxon>
        <taxon>Pyrocystaceae</taxon>
        <taxon>Alexandrium</taxon>
    </lineage>
</organism>
<evidence type="ECO:0000313" key="1">
    <source>
        <dbReference type="EMBL" id="CAD9533847.1"/>
    </source>
</evidence>
<name>A0A7S2IZS9_9DINO</name>
<dbReference type="AlphaFoldDB" id="A0A7S2IZS9"/>
<proteinExistence type="predicted"/>